<name>A0A6M0GYL8_9CLOT</name>
<evidence type="ECO:0000256" key="9">
    <source>
        <dbReference type="PIRNR" id="PIRNR003128"/>
    </source>
</evidence>
<dbReference type="SUPFAM" id="SSF52540">
    <property type="entry name" value="P-loop containing nucleoside triphosphate hydrolases"/>
    <property type="match status" value="2"/>
</dbReference>
<gene>
    <name evidence="12" type="primary">recN</name>
    <name evidence="12" type="ORF">G3M99_01710</name>
</gene>
<evidence type="ECO:0000256" key="8">
    <source>
        <dbReference type="ARBA" id="ARBA00033408"/>
    </source>
</evidence>
<accession>A0A6M0GYL8</accession>
<reference evidence="12 13" key="1">
    <citation type="submission" date="2020-02" db="EMBL/GenBank/DDBJ databases">
        <title>Genome assembly of a novel Clostridium senegalense strain.</title>
        <authorList>
            <person name="Gupta T.B."/>
            <person name="Jauregui R."/>
            <person name="Maclean P."/>
            <person name="Nawarathana A."/>
            <person name="Brightwell G."/>
        </authorList>
    </citation>
    <scope>NUCLEOTIDE SEQUENCE [LARGE SCALE GENOMIC DNA]</scope>
    <source>
        <strain evidence="12 13">AGRFS4</strain>
    </source>
</reference>
<dbReference type="InterPro" id="IPR004604">
    <property type="entry name" value="DNA_recomb/repair_RecN"/>
</dbReference>
<evidence type="ECO:0000256" key="2">
    <source>
        <dbReference type="ARBA" id="ARBA00009441"/>
    </source>
</evidence>
<dbReference type="EMBL" id="JAAGPU010000001">
    <property type="protein sequence ID" value="NEU03590.1"/>
    <property type="molecule type" value="Genomic_DNA"/>
</dbReference>
<dbReference type="CDD" id="cd03241">
    <property type="entry name" value="ABC_RecN"/>
    <property type="match status" value="2"/>
</dbReference>
<keyword evidence="4" id="KW-0547">Nucleotide-binding</keyword>
<dbReference type="GO" id="GO:0006310">
    <property type="term" value="P:DNA recombination"/>
    <property type="evidence" value="ECO:0007669"/>
    <property type="project" value="InterPro"/>
</dbReference>
<comment type="caution">
    <text evidence="12">The sequence shown here is derived from an EMBL/GenBank/DDBJ whole genome shotgun (WGS) entry which is preliminary data.</text>
</comment>
<evidence type="ECO:0000259" key="11">
    <source>
        <dbReference type="Pfam" id="PF02463"/>
    </source>
</evidence>
<evidence type="ECO:0000313" key="12">
    <source>
        <dbReference type="EMBL" id="NEU03590.1"/>
    </source>
</evidence>
<evidence type="ECO:0000256" key="6">
    <source>
        <dbReference type="ARBA" id="ARBA00022840"/>
    </source>
</evidence>
<proteinExistence type="inferred from homology"/>
<dbReference type="RefSeq" id="WP_199868897.1">
    <property type="nucleotide sequence ID" value="NZ_JAAGPU010000001.1"/>
</dbReference>
<evidence type="ECO:0000313" key="13">
    <source>
        <dbReference type="Proteomes" id="UP000481872"/>
    </source>
</evidence>
<keyword evidence="10" id="KW-0175">Coiled coil</keyword>
<sequence length="564" mass="64634">MLLQLNIKNFALIEELSIDFENGFNVLSGETGAGKSILIDAINFVLGGKFNKNLIRVGEEKTVVEAIFTIDNEKIKSTLNMLEVDYDDVIVLTRESFNTGKTIAKANGKTLILSKIKLISESILDIHGQHENQNLLDNSNHIIYVDAFGSENITILLDEYRKLYERLSLIESKIKELKGNNNDREKNMDFIKFQIDEISNINPKIGEDKELEESFSMLSNAEKIEKSLLLSYSMLRNSGEEGYSTVDGLSYVIRELKTIENNKSEIKKIVSALESCYYIIEENIDDIRTIKDNIYYDEKELEFVNGRMYQLSIAKKKYGETIEEILNYKKNLEIRYDEFLNFGEIIKKLEKEKTELEKKMGEKAVEIHNIRVLIGEELEKKVKNELDYIGLNKSTFKINIELTENIYSNGMDKVQFNISTNPGQPLQPLEEIVSGGELSRIMLALKTVFVDKDEIPTVIFDEIDTGISGRIAQRVGEKMYLISKNHQVLCVTHLPQIASMADYNYLIAKESTNDKTFTKVRKMDKNEKKYEIARMIGGSEVTKLTLDNSEEMIEMANILKRNIV</sequence>
<keyword evidence="6" id="KW-0067">ATP-binding</keyword>
<dbReference type="Pfam" id="PF02463">
    <property type="entry name" value="SMC_N"/>
    <property type="match status" value="1"/>
</dbReference>
<keyword evidence="7 9" id="KW-0234">DNA repair</keyword>
<dbReference type="NCBIfam" id="TIGR00634">
    <property type="entry name" value="recN"/>
    <property type="match status" value="1"/>
</dbReference>
<dbReference type="GO" id="GO:0005524">
    <property type="term" value="F:ATP binding"/>
    <property type="evidence" value="ECO:0007669"/>
    <property type="project" value="UniProtKB-KW"/>
</dbReference>
<dbReference type="InterPro" id="IPR003395">
    <property type="entry name" value="RecF/RecN/SMC_N"/>
</dbReference>
<evidence type="ECO:0000256" key="4">
    <source>
        <dbReference type="ARBA" id="ARBA00022741"/>
    </source>
</evidence>
<comment type="function">
    <text evidence="1 9">May be involved in recombinational repair of damaged DNA.</text>
</comment>
<dbReference type="Proteomes" id="UP000481872">
    <property type="component" value="Unassembled WGS sequence"/>
</dbReference>
<dbReference type="GO" id="GO:0043590">
    <property type="term" value="C:bacterial nucleoid"/>
    <property type="evidence" value="ECO:0007669"/>
    <property type="project" value="TreeGrafter"/>
</dbReference>
<dbReference type="GO" id="GO:0006281">
    <property type="term" value="P:DNA repair"/>
    <property type="evidence" value="ECO:0007669"/>
    <property type="project" value="UniProtKB-KW"/>
</dbReference>
<dbReference type="AlphaFoldDB" id="A0A6M0GYL8"/>
<protein>
    <recommendedName>
        <fullName evidence="3 9">DNA repair protein RecN</fullName>
    </recommendedName>
    <alternativeName>
        <fullName evidence="8 9">Recombination protein N</fullName>
    </alternativeName>
</protein>
<feature type="domain" description="RecF/RecN/SMC N-terminal" evidence="11">
    <location>
        <begin position="2"/>
        <end position="510"/>
    </location>
</feature>
<dbReference type="GO" id="GO:0009432">
    <property type="term" value="P:SOS response"/>
    <property type="evidence" value="ECO:0007669"/>
    <property type="project" value="TreeGrafter"/>
</dbReference>
<evidence type="ECO:0000256" key="3">
    <source>
        <dbReference type="ARBA" id="ARBA00021315"/>
    </source>
</evidence>
<dbReference type="PANTHER" id="PTHR11059:SF0">
    <property type="entry name" value="DNA REPAIR PROTEIN RECN"/>
    <property type="match status" value="1"/>
</dbReference>
<dbReference type="InterPro" id="IPR027417">
    <property type="entry name" value="P-loop_NTPase"/>
</dbReference>
<evidence type="ECO:0000256" key="1">
    <source>
        <dbReference type="ARBA" id="ARBA00003618"/>
    </source>
</evidence>
<evidence type="ECO:0000256" key="7">
    <source>
        <dbReference type="ARBA" id="ARBA00023204"/>
    </source>
</evidence>
<dbReference type="PANTHER" id="PTHR11059">
    <property type="entry name" value="DNA REPAIR PROTEIN RECN"/>
    <property type="match status" value="1"/>
</dbReference>
<evidence type="ECO:0000256" key="5">
    <source>
        <dbReference type="ARBA" id="ARBA00022763"/>
    </source>
</evidence>
<comment type="similarity">
    <text evidence="2 9">Belongs to the RecN family.</text>
</comment>
<feature type="coiled-coil region" evidence="10">
    <location>
        <begin position="160"/>
        <end position="187"/>
    </location>
</feature>
<keyword evidence="5 9" id="KW-0227">DNA damage</keyword>
<dbReference type="PIRSF" id="PIRSF003128">
    <property type="entry name" value="RecN"/>
    <property type="match status" value="1"/>
</dbReference>
<keyword evidence="13" id="KW-1185">Reference proteome</keyword>
<organism evidence="12 13">
    <name type="scientific">Clostridium senegalense</name>
    <dbReference type="NCBI Taxonomy" id="1465809"/>
    <lineage>
        <taxon>Bacteria</taxon>
        <taxon>Bacillati</taxon>
        <taxon>Bacillota</taxon>
        <taxon>Clostridia</taxon>
        <taxon>Eubacteriales</taxon>
        <taxon>Clostridiaceae</taxon>
        <taxon>Clostridium</taxon>
    </lineage>
</organism>
<evidence type="ECO:0000256" key="10">
    <source>
        <dbReference type="SAM" id="Coils"/>
    </source>
</evidence>
<dbReference type="Gene3D" id="3.40.50.300">
    <property type="entry name" value="P-loop containing nucleotide triphosphate hydrolases"/>
    <property type="match status" value="2"/>
</dbReference>
<feature type="coiled-coil region" evidence="10">
    <location>
        <begin position="339"/>
        <end position="366"/>
    </location>
</feature>
<dbReference type="FunFam" id="3.40.50.300:FF:000356">
    <property type="entry name" value="DNA repair protein RecN"/>
    <property type="match status" value="1"/>
</dbReference>